<organism evidence="1 2">
    <name type="scientific">Athelia psychrophila</name>
    <dbReference type="NCBI Taxonomy" id="1759441"/>
    <lineage>
        <taxon>Eukaryota</taxon>
        <taxon>Fungi</taxon>
        <taxon>Dikarya</taxon>
        <taxon>Basidiomycota</taxon>
        <taxon>Agaricomycotina</taxon>
        <taxon>Agaricomycetes</taxon>
        <taxon>Agaricomycetidae</taxon>
        <taxon>Atheliales</taxon>
        <taxon>Atheliaceae</taxon>
        <taxon>Athelia</taxon>
    </lineage>
</organism>
<accession>A0A166UXZ4</accession>
<dbReference type="Proteomes" id="UP000076532">
    <property type="component" value="Unassembled WGS sequence"/>
</dbReference>
<reference evidence="1 2" key="1">
    <citation type="journal article" date="2016" name="Mol. Biol. Evol.">
        <title>Comparative Genomics of Early-Diverging Mushroom-Forming Fungi Provides Insights into the Origins of Lignocellulose Decay Capabilities.</title>
        <authorList>
            <person name="Nagy L.G."/>
            <person name="Riley R."/>
            <person name="Tritt A."/>
            <person name="Adam C."/>
            <person name="Daum C."/>
            <person name="Floudas D."/>
            <person name="Sun H."/>
            <person name="Yadav J.S."/>
            <person name="Pangilinan J."/>
            <person name="Larsson K.H."/>
            <person name="Matsuura K."/>
            <person name="Barry K."/>
            <person name="Labutti K."/>
            <person name="Kuo R."/>
            <person name="Ohm R.A."/>
            <person name="Bhattacharya S.S."/>
            <person name="Shirouzu T."/>
            <person name="Yoshinaga Y."/>
            <person name="Martin F.M."/>
            <person name="Grigoriev I.V."/>
            <person name="Hibbett D.S."/>
        </authorList>
    </citation>
    <scope>NUCLEOTIDE SEQUENCE [LARGE SCALE GENOMIC DNA]</scope>
    <source>
        <strain evidence="1 2">CBS 109695</strain>
    </source>
</reference>
<protein>
    <submittedName>
        <fullName evidence="1">Uncharacterized protein</fullName>
    </submittedName>
</protein>
<evidence type="ECO:0000313" key="2">
    <source>
        <dbReference type="Proteomes" id="UP000076532"/>
    </source>
</evidence>
<dbReference type="OrthoDB" id="3048394at2759"/>
<sequence length="207" mass="23658">MAPSISIARRTRRNCAYFRDKMVAQTLSSLNPFKLLHYDVNTGNLKTFWCPAYCDTPIDICNWENYRQLHDFRYPCCLCPSEAPGDSMKYTECHILRTKQSSREDLGQWTAVCSERACGYNVRLEDCFMAAGFQCKNYPLRTPPLSANSLLQLALMMSSEQTAIDELLRLDSSNGFTRHFCPFIVVDLTAQSDSEEEKVTTPSMELD</sequence>
<evidence type="ECO:0000313" key="1">
    <source>
        <dbReference type="EMBL" id="KZP32148.1"/>
    </source>
</evidence>
<dbReference type="AlphaFoldDB" id="A0A166UXZ4"/>
<dbReference type="EMBL" id="KV417487">
    <property type="protein sequence ID" value="KZP32148.1"/>
    <property type="molecule type" value="Genomic_DNA"/>
</dbReference>
<gene>
    <name evidence="1" type="ORF">FIBSPDRAFT_944702</name>
</gene>
<name>A0A166UXZ4_9AGAM</name>
<keyword evidence="2" id="KW-1185">Reference proteome</keyword>
<proteinExistence type="predicted"/>